<sequence length="200" mass="22515">MDADSSEWTALWPYGLLLIVLAAWAIHLFLAPSSWPEWVGAALLQVFIVAQMYGFPLTHYFLTTIVPIDIPAVRSSGHVWATLLDYGTFAMVLEMMLGSVLVFAGMLLIVKGWAEVYFHGDRLITEGVYGVVRHPQYAGIFLVVCGTLIHWPTIPTLLLTPLIVWLYERLAKREEADLIGRYGIQYKQYQELVPMFVPGG</sequence>
<dbReference type="OrthoDB" id="9789029at2"/>
<keyword evidence="7" id="KW-1185">Reference proteome</keyword>
<keyword evidence="4 5" id="KW-0472">Membrane</keyword>
<comment type="subcellular location">
    <subcellularLocation>
        <location evidence="1">Endomembrane system</location>
        <topology evidence="1">Multi-pass membrane protein</topology>
    </subcellularLocation>
</comment>
<keyword evidence="6" id="KW-0808">Transferase</keyword>
<evidence type="ECO:0000256" key="2">
    <source>
        <dbReference type="ARBA" id="ARBA00022692"/>
    </source>
</evidence>
<dbReference type="Gene3D" id="1.20.120.1630">
    <property type="match status" value="1"/>
</dbReference>
<dbReference type="Proteomes" id="UP000232163">
    <property type="component" value="Unassembled WGS sequence"/>
</dbReference>
<feature type="transmembrane region" description="Helical" evidence="5">
    <location>
        <begin position="83"/>
        <end position="110"/>
    </location>
</feature>
<evidence type="ECO:0000256" key="3">
    <source>
        <dbReference type="ARBA" id="ARBA00022989"/>
    </source>
</evidence>
<evidence type="ECO:0000256" key="5">
    <source>
        <dbReference type="SAM" id="Phobius"/>
    </source>
</evidence>
<feature type="transmembrane region" description="Helical" evidence="5">
    <location>
        <begin position="12"/>
        <end position="30"/>
    </location>
</feature>
<keyword evidence="6" id="KW-0489">Methyltransferase</keyword>
<reference evidence="6 7" key="1">
    <citation type="journal article" date="2017" name="Int J Environ Stud">
        <title>Does the Miocene-Pliocene relict legume Oxytropis triphylla form nitrogen-fixing nodules with a combination of bacterial strains?</title>
        <authorList>
            <person name="Safronova V."/>
            <person name="Belimov A."/>
            <person name="Sazanova A."/>
            <person name="Kuznetsova I."/>
            <person name="Popova J."/>
            <person name="Andronov E."/>
            <person name="Verkhozina A."/>
            <person name="Tikhonovich I."/>
        </authorList>
    </citation>
    <scope>NUCLEOTIDE SEQUENCE [LARGE SCALE GENOMIC DNA]</scope>
    <source>
        <strain evidence="6 7">Tri-38</strain>
    </source>
</reference>
<feature type="transmembrane region" description="Helical" evidence="5">
    <location>
        <begin position="42"/>
        <end position="62"/>
    </location>
</feature>
<accession>A0A2N9VZX5</accession>
<dbReference type="AlphaFoldDB" id="A0A2N9VZX5"/>
<dbReference type="GO" id="GO:0012505">
    <property type="term" value="C:endomembrane system"/>
    <property type="evidence" value="ECO:0007669"/>
    <property type="project" value="UniProtKB-SubCell"/>
</dbReference>
<dbReference type="RefSeq" id="WP_100002124.1">
    <property type="nucleotide sequence ID" value="NZ_CP017941.1"/>
</dbReference>
<organism evidence="6 7">
    <name type="scientific">Phyllobacterium zundukense</name>
    <dbReference type="NCBI Taxonomy" id="1867719"/>
    <lineage>
        <taxon>Bacteria</taxon>
        <taxon>Pseudomonadati</taxon>
        <taxon>Pseudomonadota</taxon>
        <taxon>Alphaproteobacteria</taxon>
        <taxon>Hyphomicrobiales</taxon>
        <taxon>Phyllobacteriaceae</taxon>
        <taxon>Phyllobacterium</taxon>
    </lineage>
</organism>
<feature type="transmembrane region" description="Helical" evidence="5">
    <location>
        <begin position="137"/>
        <end position="167"/>
    </location>
</feature>
<dbReference type="Pfam" id="PF04191">
    <property type="entry name" value="PEMT"/>
    <property type="match status" value="1"/>
</dbReference>
<dbReference type="KEGG" id="pht:BLM14_22420"/>
<name>A0A2N9VZX5_9HYPH</name>
<keyword evidence="2 5" id="KW-0812">Transmembrane</keyword>
<dbReference type="GO" id="GO:0008168">
    <property type="term" value="F:methyltransferase activity"/>
    <property type="evidence" value="ECO:0007669"/>
    <property type="project" value="UniProtKB-KW"/>
</dbReference>
<dbReference type="InterPro" id="IPR007318">
    <property type="entry name" value="Phopholipid_MeTrfase"/>
</dbReference>
<gene>
    <name evidence="6" type="ORF">B5P45_09570</name>
</gene>
<proteinExistence type="predicted"/>
<protein>
    <submittedName>
        <fullName evidence="6">Isoprenylcysteine carboxyl methyltransferase</fullName>
    </submittedName>
</protein>
<dbReference type="GO" id="GO:0032259">
    <property type="term" value="P:methylation"/>
    <property type="evidence" value="ECO:0007669"/>
    <property type="project" value="UniProtKB-KW"/>
</dbReference>
<dbReference type="EMBL" id="MZMT01000024">
    <property type="protein sequence ID" value="PIO45043.1"/>
    <property type="molecule type" value="Genomic_DNA"/>
</dbReference>
<evidence type="ECO:0000313" key="6">
    <source>
        <dbReference type="EMBL" id="PIO45043.1"/>
    </source>
</evidence>
<dbReference type="PANTHER" id="PTHR12714:SF9">
    <property type="entry name" value="PROTEIN-S-ISOPRENYLCYSTEINE O-METHYLTRANSFERASE"/>
    <property type="match status" value="1"/>
</dbReference>
<comment type="caution">
    <text evidence="6">The sequence shown here is derived from an EMBL/GenBank/DDBJ whole genome shotgun (WGS) entry which is preliminary data.</text>
</comment>
<dbReference type="PANTHER" id="PTHR12714">
    <property type="entry name" value="PROTEIN-S ISOPRENYLCYSTEINE O-METHYLTRANSFERASE"/>
    <property type="match status" value="1"/>
</dbReference>
<evidence type="ECO:0000256" key="4">
    <source>
        <dbReference type="ARBA" id="ARBA00023136"/>
    </source>
</evidence>
<keyword evidence="3 5" id="KW-1133">Transmembrane helix</keyword>
<evidence type="ECO:0000256" key="1">
    <source>
        <dbReference type="ARBA" id="ARBA00004127"/>
    </source>
</evidence>
<evidence type="ECO:0000313" key="7">
    <source>
        <dbReference type="Proteomes" id="UP000232163"/>
    </source>
</evidence>